<comment type="caution">
    <text evidence="1">The sequence shown here is derived from an EMBL/GenBank/DDBJ whole genome shotgun (WGS) entry which is preliminary data.</text>
</comment>
<reference evidence="1 2" key="1">
    <citation type="submission" date="2015-09" db="EMBL/GenBank/DDBJ databases">
        <authorList>
            <person name="Jackson K.R."/>
            <person name="Lunt B.L."/>
            <person name="Fisher J.N.B."/>
            <person name="Gardner A.V."/>
            <person name="Bailey M.E."/>
            <person name="Deus L.M."/>
            <person name="Earl A.S."/>
            <person name="Gibby P.D."/>
            <person name="Hartmann K.A."/>
            <person name="Liu J.E."/>
            <person name="Manci A.M."/>
            <person name="Nielsen D.A."/>
            <person name="Solomon M.B."/>
            <person name="Breakwell D.P."/>
            <person name="Burnett S.H."/>
            <person name="Grose J.H."/>
        </authorList>
    </citation>
    <scope>NUCLEOTIDE SEQUENCE [LARGE SCALE GENOMIC DNA]</scope>
    <source>
        <strain evidence="1 2">S613</strain>
    </source>
</reference>
<sequence>MLHPQLSEVPMSRALDIAAMGKSETWSDEFQQVDTR</sequence>
<organism evidence="1 2">
    <name type="scientific">Pseudomonas fluorescens</name>
    <dbReference type="NCBI Taxonomy" id="294"/>
    <lineage>
        <taxon>Bacteria</taxon>
        <taxon>Pseudomonadati</taxon>
        <taxon>Pseudomonadota</taxon>
        <taxon>Gammaproteobacteria</taxon>
        <taxon>Pseudomonadales</taxon>
        <taxon>Pseudomonadaceae</taxon>
        <taxon>Pseudomonas</taxon>
    </lineage>
</organism>
<evidence type="ECO:0000313" key="2">
    <source>
        <dbReference type="Proteomes" id="UP000050349"/>
    </source>
</evidence>
<dbReference type="Proteomes" id="UP000050349">
    <property type="component" value="Unassembled WGS sequence"/>
</dbReference>
<proteinExistence type="predicted"/>
<evidence type="ECO:0000313" key="1">
    <source>
        <dbReference type="EMBL" id="KPU61004.1"/>
    </source>
</evidence>
<name>A0A0P8X4I7_PSEFL</name>
<accession>A0A0P8X4I7</accession>
<protein>
    <submittedName>
        <fullName evidence="1">Uncharacterized protein</fullName>
    </submittedName>
</protein>
<dbReference type="EMBL" id="LJXB01000062">
    <property type="protein sequence ID" value="KPU61004.1"/>
    <property type="molecule type" value="Genomic_DNA"/>
</dbReference>
<dbReference type="AlphaFoldDB" id="A0A0P8X4I7"/>
<gene>
    <name evidence="1" type="ORF">AN403_5102</name>
</gene>